<evidence type="ECO:0000313" key="3">
    <source>
        <dbReference type="Proteomes" id="UP000325577"/>
    </source>
</evidence>
<evidence type="ECO:0000256" key="1">
    <source>
        <dbReference type="SAM" id="MobiDB-lite"/>
    </source>
</evidence>
<dbReference type="Proteomes" id="UP000325577">
    <property type="component" value="Linkage Group LG3"/>
</dbReference>
<proteinExistence type="predicted"/>
<dbReference type="OrthoDB" id="332281at2759"/>
<feature type="compositionally biased region" description="Low complexity" evidence="1">
    <location>
        <begin position="66"/>
        <end position="75"/>
    </location>
</feature>
<evidence type="ECO:0000313" key="2">
    <source>
        <dbReference type="EMBL" id="KAA8526802.1"/>
    </source>
</evidence>
<dbReference type="EMBL" id="CM018046">
    <property type="protein sequence ID" value="KAA8526802.1"/>
    <property type="molecule type" value="Genomic_DNA"/>
</dbReference>
<protein>
    <submittedName>
        <fullName evidence="2">Uncharacterized protein</fullName>
    </submittedName>
</protein>
<accession>A0A5J5AA78</accession>
<dbReference type="AlphaFoldDB" id="A0A5J5AA78"/>
<reference evidence="2 3" key="1">
    <citation type="submission" date="2019-09" db="EMBL/GenBank/DDBJ databases">
        <title>A chromosome-level genome assembly of the Chinese tupelo Nyssa sinensis.</title>
        <authorList>
            <person name="Yang X."/>
            <person name="Kang M."/>
            <person name="Yang Y."/>
            <person name="Xiong H."/>
            <person name="Wang M."/>
            <person name="Zhang Z."/>
            <person name="Wang Z."/>
            <person name="Wu H."/>
            <person name="Ma T."/>
            <person name="Liu J."/>
            <person name="Xi Z."/>
        </authorList>
    </citation>
    <scope>NUCLEOTIDE SEQUENCE [LARGE SCALE GENOMIC DNA]</scope>
    <source>
        <strain evidence="2">J267</strain>
        <tissue evidence="2">Leaf</tissue>
    </source>
</reference>
<name>A0A5J5AA78_9ASTE</name>
<feature type="region of interest" description="Disordered" evidence="1">
    <location>
        <begin position="66"/>
        <end position="97"/>
    </location>
</feature>
<gene>
    <name evidence="2" type="ORF">F0562_008969</name>
</gene>
<organism evidence="2 3">
    <name type="scientific">Nyssa sinensis</name>
    <dbReference type="NCBI Taxonomy" id="561372"/>
    <lineage>
        <taxon>Eukaryota</taxon>
        <taxon>Viridiplantae</taxon>
        <taxon>Streptophyta</taxon>
        <taxon>Embryophyta</taxon>
        <taxon>Tracheophyta</taxon>
        <taxon>Spermatophyta</taxon>
        <taxon>Magnoliopsida</taxon>
        <taxon>eudicotyledons</taxon>
        <taxon>Gunneridae</taxon>
        <taxon>Pentapetalae</taxon>
        <taxon>asterids</taxon>
        <taxon>Cornales</taxon>
        <taxon>Nyssaceae</taxon>
        <taxon>Nyssa</taxon>
    </lineage>
</organism>
<keyword evidence="3" id="KW-1185">Reference proteome</keyword>
<sequence>MQLLLLFEFRVLRKGSHFQNVGGARFSSSTSPDFLRLSVFFSTATLHSHLKLQIFSLLLIFSHHSSLSPLSSPSSTRPSGAQSEAGDSRHSQGYCPSRSTVSKFCAEVVYFEFMKQCNIGVYFSLRR</sequence>